<evidence type="ECO:0000313" key="1">
    <source>
        <dbReference type="EMBL" id="KQB51472.1"/>
    </source>
</evidence>
<keyword evidence="2" id="KW-1185">Reference proteome</keyword>
<dbReference type="Proteomes" id="UP000050342">
    <property type="component" value="Unassembled WGS sequence"/>
</dbReference>
<organism evidence="1 2">
    <name type="scientific">Pseudomonas endophytica</name>
    <dbReference type="NCBI Taxonomy" id="1563157"/>
    <lineage>
        <taxon>Bacteria</taxon>
        <taxon>Pseudomonadati</taxon>
        <taxon>Pseudomonadota</taxon>
        <taxon>Gammaproteobacteria</taxon>
        <taxon>Pseudomonadales</taxon>
        <taxon>Pseudomonadaceae</taxon>
        <taxon>Pseudomonas</taxon>
    </lineage>
</organism>
<dbReference type="GO" id="GO:0015643">
    <property type="term" value="F:toxic substance binding"/>
    <property type="evidence" value="ECO:0007669"/>
    <property type="project" value="InterPro"/>
</dbReference>
<gene>
    <name evidence="1" type="ORF">AQS70_18110</name>
</gene>
<dbReference type="AlphaFoldDB" id="A0A0Q0SXJ3"/>
<proteinExistence type="predicted"/>
<protein>
    <submittedName>
        <fullName evidence="1">Cloacin</fullName>
    </submittedName>
</protein>
<dbReference type="EMBL" id="LLWH01000240">
    <property type="protein sequence ID" value="KQB51472.1"/>
    <property type="molecule type" value="Genomic_DNA"/>
</dbReference>
<dbReference type="InterPro" id="IPR003063">
    <property type="entry name" value="Cloacn_immnty_fam"/>
</dbReference>
<evidence type="ECO:0000313" key="2">
    <source>
        <dbReference type="Proteomes" id="UP000050342"/>
    </source>
</evidence>
<name>A0A0Q0SXJ3_9PSED</name>
<comment type="caution">
    <text evidence="1">The sequence shown here is derived from an EMBL/GenBank/DDBJ whole genome shotgun (WGS) entry which is preliminary data.</text>
</comment>
<dbReference type="SUPFAM" id="SSF54552">
    <property type="entry name" value="Colicin E3 immunity protein"/>
    <property type="match status" value="1"/>
</dbReference>
<dbReference type="PRINTS" id="PR01296">
    <property type="entry name" value="CLOACNIMMNTY"/>
</dbReference>
<sequence>MGLTVELSWYDKKTEFMVEDETSDDLGNDVSIVEALNLSTEHDVNNGCFDISHQWIIVLQPLFRHRIDLNAFDYQVSFNYKKTP</sequence>
<dbReference type="OrthoDB" id="7009318at2"/>
<accession>A0A0Q0SXJ3</accession>
<dbReference type="Pfam" id="PF03513">
    <property type="entry name" value="Cloacin_immun"/>
    <property type="match status" value="1"/>
</dbReference>
<reference evidence="1 2" key="1">
    <citation type="submission" date="2015-10" db="EMBL/GenBank/DDBJ databases">
        <title>Pseudomonas helleri sp. nov. and Pseudomonas weihenstephanensis sp. nov., isolated from raw cows milk.</title>
        <authorList>
            <person name="Von Neubeck M."/>
            <person name="Huptas C."/>
            <person name="Wenning M."/>
            <person name="Scherer S."/>
        </authorList>
    </citation>
    <scope>NUCLEOTIDE SEQUENCE [LARGE SCALE GENOMIC DNA]</scope>
    <source>
        <strain evidence="1 2">BSTT44</strain>
    </source>
</reference>
<dbReference type="STRING" id="1563157.AQS70_18110"/>
<dbReference type="InterPro" id="IPR036528">
    <property type="entry name" value="Cloacn_immnty_sf"/>
</dbReference>
<dbReference type="Gene3D" id="3.10.50.20">
    <property type="entry name" value="Cloacin immunity protein"/>
    <property type="match status" value="1"/>
</dbReference>
<dbReference type="GO" id="GO:0030153">
    <property type="term" value="P:bacteriocin immunity"/>
    <property type="evidence" value="ECO:0007669"/>
    <property type="project" value="InterPro"/>
</dbReference>
<dbReference type="RefSeq" id="WP_055105010.1">
    <property type="nucleotide sequence ID" value="NZ_LLWH01000240.1"/>
</dbReference>